<sequence>MGISVNLPEINIKEDEVKLLLAMKLLEDGIVSLGKAAEIAGYSEKAFVEILLHKGISPVKYTGLDLDKELRNA</sequence>
<accession>A0A3B1CTT7</accession>
<evidence type="ECO:0000313" key="2">
    <source>
        <dbReference type="EMBL" id="VAX34026.1"/>
    </source>
</evidence>
<dbReference type="AlphaFoldDB" id="A0A3B1CTT7"/>
<proteinExistence type="inferred from homology"/>
<dbReference type="PANTHER" id="PTHR37525:SF1">
    <property type="entry name" value="UPF0175 PROTEIN SSL1255"/>
    <property type="match status" value="1"/>
</dbReference>
<evidence type="ECO:0000256" key="1">
    <source>
        <dbReference type="ARBA" id="ARBA00005651"/>
    </source>
</evidence>
<name>A0A3B1CTT7_9ZZZZ</name>
<dbReference type="PANTHER" id="PTHR37525">
    <property type="entry name" value="UPF0175 PROTEIN SSL1255"/>
    <property type="match status" value="1"/>
</dbReference>
<dbReference type="EMBL" id="UOGI01000243">
    <property type="protein sequence ID" value="VAX34026.1"/>
    <property type="molecule type" value="Genomic_DNA"/>
</dbReference>
<dbReference type="Pfam" id="PF03683">
    <property type="entry name" value="UPF0175"/>
    <property type="match status" value="1"/>
</dbReference>
<protein>
    <submittedName>
        <fullName evidence="2">Uncharacterized protein</fullName>
    </submittedName>
</protein>
<dbReference type="InterPro" id="IPR052264">
    <property type="entry name" value="UPF0175_domain"/>
</dbReference>
<gene>
    <name evidence="2" type="ORF">MNBD_NITROSPIRAE03-407</name>
</gene>
<comment type="similarity">
    <text evidence="1">Belongs to the UPF0175 family.</text>
</comment>
<dbReference type="InterPro" id="IPR005368">
    <property type="entry name" value="UPF0175"/>
</dbReference>
<reference evidence="2" key="1">
    <citation type="submission" date="2018-06" db="EMBL/GenBank/DDBJ databases">
        <authorList>
            <person name="Zhirakovskaya E."/>
        </authorList>
    </citation>
    <scope>NUCLEOTIDE SEQUENCE</scope>
</reference>
<organism evidence="2">
    <name type="scientific">hydrothermal vent metagenome</name>
    <dbReference type="NCBI Taxonomy" id="652676"/>
    <lineage>
        <taxon>unclassified sequences</taxon>
        <taxon>metagenomes</taxon>
        <taxon>ecological metagenomes</taxon>
    </lineage>
</organism>